<feature type="binding site" evidence="9">
    <location>
        <begin position="120"/>
        <end position="123"/>
    </location>
    <ligand>
        <name>GTP</name>
        <dbReference type="ChEBI" id="CHEBI:37565"/>
        <label>1</label>
    </ligand>
</feature>
<dbReference type="EMBL" id="FMUS01000002">
    <property type="protein sequence ID" value="SCX87547.1"/>
    <property type="molecule type" value="Genomic_DNA"/>
</dbReference>
<dbReference type="GO" id="GO:0042254">
    <property type="term" value="P:ribosome biogenesis"/>
    <property type="evidence" value="ECO:0007669"/>
    <property type="project" value="UniProtKB-KW"/>
</dbReference>
<evidence type="ECO:0000313" key="14">
    <source>
        <dbReference type="Proteomes" id="UP000198636"/>
    </source>
</evidence>
<accession>A0A1G5BBP2</accession>
<dbReference type="OrthoDB" id="9805918at2"/>
<dbReference type="PANTHER" id="PTHR43834">
    <property type="entry name" value="GTPASE DER"/>
    <property type="match status" value="1"/>
</dbReference>
<protein>
    <recommendedName>
        <fullName evidence="2 9">GTPase Der</fullName>
    </recommendedName>
    <alternativeName>
        <fullName evidence="7 9">GTP-binding protein EngA</fullName>
    </alternativeName>
</protein>
<feature type="binding site" evidence="9">
    <location>
        <begin position="10"/>
        <end position="17"/>
    </location>
    <ligand>
        <name>GTP</name>
        <dbReference type="ChEBI" id="CHEBI:37565"/>
        <label>1</label>
    </ligand>
</feature>
<dbReference type="Proteomes" id="UP000198636">
    <property type="component" value="Unassembled WGS sequence"/>
</dbReference>
<reference evidence="13 14" key="1">
    <citation type="submission" date="2016-10" db="EMBL/GenBank/DDBJ databases">
        <authorList>
            <person name="de Groot N.N."/>
        </authorList>
    </citation>
    <scope>NUCLEOTIDE SEQUENCE [LARGE SCALE GENOMIC DNA]</scope>
    <source>
        <strain evidence="13 14">DSM 18978</strain>
    </source>
</reference>
<dbReference type="SUPFAM" id="SSF52540">
    <property type="entry name" value="P-loop containing nucleoside triphosphate hydrolases"/>
    <property type="match status" value="2"/>
</dbReference>
<dbReference type="FunFam" id="3.40.50.300:FF:000040">
    <property type="entry name" value="GTPase Der"/>
    <property type="match status" value="1"/>
</dbReference>
<dbReference type="AlphaFoldDB" id="A0A1G5BBP2"/>
<feature type="binding site" evidence="9">
    <location>
        <begin position="295"/>
        <end position="298"/>
    </location>
    <ligand>
        <name>GTP</name>
        <dbReference type="ChEBI" id="CHEBI:37565"/>
        <label>2</label>
    </ligand>
</feature>
<evidence type="ECO:0000256" key="3">
    <source>
        <dbReference type="ARBA" id="ARBA00022517"/>
    </source>
</evidence>
<dbReference type="InterPro" id="IPR015946">
    <property type="entry name" value="KH_dom-like_a/b"/>
</dbReference>
<dbReference type="STRING" id="1120976.SAMN03080606_00362"/>
<dbReference type="InterPro" id="IPR006073">
    <property type="entry name" value="GTP-bd"/>
</dbReference>
<keyword evidence="5 9" id="KW-0547">Nucleotide-binding</keyword>
<evidence type="ECO:0000256" key="6">
    <source>
        <dbReference type="ARBA" id="ARBA00023134"/>
    </source>
</evidence>
<dbReference type="CDD" id="cd01895">
    <property type="entry name" value="EngA2"/>
    <property type="match status" value="1"/>
</dbReference>
<gene>
    <name evidence="9" type="primary">der</name>
    <name evidence="13" type="ORF">SAMN03080606_00362</name>
</gene>
<evidence type="ECO:0000256" key="8">
    <source>
        <dbReference type="ARBA" id="ARBA00053470"/>
    </source>
</evidence>
<dbReference type="PROSITE" id="PS51712">
    <property type="entry name" value="G_ENGA"/>
    <property type="match status" value="2"/>
</dbReference>
<evidence type="ECO:0000259" key="12">
    <source>
        <dbReference type="PROSITE" id="PS51712"/>
    </source>
</evidence>
<evidence type="ECO:0000256" key="9">
    <source>
        <dbReference type="HAMAP-Rule" id="MF_00195"/>
    </source>
</evidence>
<evidence type="ECO:0000256" key="11">
    <source>
        <dbReference type="RuleBase" id="RU004481"/>
    </source>
</evidence>
<feature type="domain" description="EngA-type G" evidence="12">
    <location>
        <begin position="4"/>
        <end position="168"/>
    </location>
</feature>
<dbReference type="Gene3D" id="3.40.50.300">
    <property type="entry name" value="P-loop containing nucleotide triphosphate hydrolases"/>
    <property type="match status" value="2"/>
</dbReference>
<dbReference type="FunFam" id="3.30.300.20:FF:000004">
    <property type="entry name" value="GTPase Der"/>
    <property type="match status" value="1"/>
</dbReference>
<keyword evidence="14" id="KW-1185">Reference proteome</keyword>
<evidence type="ECO:0000256" key="4">
    <source>
        <dbReference type="ARBA" id="ARBA00022737"/>
    </source>
</evidence>
<evidence type="ECO:0000313" key="13">
    <source>
        <dbReference type="EMBL" id="SCX87547.1"/>
    </source>
</evidence>
<dbReference type="InterPro" id="IPR027417">
    <property type="entry name" value="P-loop_NTPase"/>
</dbReference>
<dbReference type="RefSeq" id="WP_091539300.1">
    <property type="nucleotide sequence ID" value="NZ_FMUS01000002.1"/>
</dbReference>
<dbReference type="FunFam" id="3.40.50.300:FF:000057">
    <property type="entry name" value="GTPase Der"/>
    <property type="match status" value="1"/>
</dbReference>
<dbReference type="GO" id="GO:0043022">
    <property type="term" value="F:ribosome binding"/>
    <property type="evidence" value="ECO:0007669"/>
    <property type="project" value="TreeGrafter"/>
</dbReference>
<dbReference type="PANTHER" id="PTHR43834:SF6">
    <property type="entry name" value="GTPASE DER"/>
    <property type="match status" value="1"/>
</dbReference>
<dbReference type="InterPro" id="IPR005225">
    <property type="entry name" value="Small_GTP-bd"/>
</dbReference>
<evidence type="ECO:0000256" key="5">
    <source>
        <dbReference type="ARBA" id="ARBA00022741"/>
    </source>
</evidence>
<evidence type="ECO:0000256" key="2">
    <source>
        <dbReference type="ARBA" id="ARBA00020953"/>
    </source>
</evidence>
<proteinExistence type="inferred from homology"/>
<dbReference type="CDD" id="cd01894">
    <property type="entry name" value="EngA1"/>
    <property type="match status" value="1"/>
</dbReference>
<sequence length="441" mass="49438">MAKPVVAIVGRPNVGKSTLFNRIAGKRISIVEDQPGVTRDRIYAEAEWLNNVFTLIDTGGIEPESKETILSQMRNQAEIAIETADVIIFMVDGKEGLTGTDREVASMLRKAHKPVVLTLNKVDTVEHSPYYYDFFELGMDEPVEISSTAAYNIGDLLDAVVAHFPDEKADKDEDEVIKVAIIGKPNVGKSSMINHILGENRVIVSDIAGTTRDAIDTPFTDGEDKYLLIDTAGIRRRSKIKENIEKYSVIRAFTAVERADVCLLVIDSTEGVTEQDKKIAGYSHENGKGMIIVVNKWDLIEKDTHTMKEFTKEIRNELAYLSYAPLLFVSAMSGQRMKQVLETVKFVANQNAMRIPTGNLNEIIGEAVLLNQPPSDKGKRLKIFYGTQAAVKPPTFILFINDKELMHFSYLRYIENQIRQNYGFEGTPIRFILREKDKGGK</sequence>
<dbReference type="NCBIfam" id="TIGR00231">
    <property type="entry name" value="small_GTP"/>
    <property type="match status" value="2"/>
</dbReference>
<dbReference type="NCBIfam" id="TIGR03594">
    <property type="entry name" value="GTPase_EngA"/>
    <property type="match status" value="1"/>
</dbReference>
<evidence type="ECO:0000256" key="1">
    <source>
        <dbReference type="ARBA" id="ARBA00008279"/>
    </source>
</evidence>
<comment type="subunit">
    <text evidence="9">Associates with the 50S ribosomal subunit.</text>
</comment>
<comment type="similarity">
    <text evidence="1 9 10 11">Belongs to the TRAFAC class TrmE-Era-EngA-EngB-Septin-like GTPase superfamily. EngA (Der) GTPase family.</text>
</comment>
<dbReference type="Pfam" id="PF01926">
    <property type="entry name" value="MMR_HSR1"/>
    <property type="match status" value="2"/>
</dbReference>
<dbReference type="InterPro" id="IPR032859">
    <property type="entry name" value="KH_dom-like"/>
</dbReference>
<dbReference type="Pfam" id="PF14714">
    <property type="entry name" value="KH_dom-like"/>
    <property type="match status" value="1"/>
</dbReference>
<keyword evidence="3 9" id="KW-0690">Ribosome biogenesis</keyword>
<feature type="binding site" evidence="9">
    <location>
        <begin position="230"/>
        <end position="234"/>
    </location>
    <ligand>
        <name>GTP</name>
        <dbReference type="ChEBI" id="CHEBI:37565"/>
        <label>2</label>
    </ligand>
</feature>
<feature type="binding site" evidence="9">
    <location>
        <begin position="183"/>
        <end position="190"/>
    </location>
    <ligand>
        <name>GTP</name>
        <dbReference type="ChEBI" id="CHEBI:37565"/>
        <label>2</label>
    </ligand>
</feature>
<evidence type="ECO:0000256" key="7">
    <source>
        <dbReference type="ARBA" id="ARBA00032345"/>
    </source>
</evidence>
<name>A0A1G5BBP2_9FIRM</name>
<keyword evidence="4 11" id="KW-0677">Repeat</keyword>
<dbReference type="PRINTS" id="PR00326">
    <property type="entry name" value="GTP1OBG"/>
</dbReference>
<dbReference type="InterPro" id="IPR016484">
    <property type="entry name" value="GTPase_Der"/>
</dbReference>
<evidence type="ECO:0000256" key="10">
    <source>
        <dbReference type="PROSITE-ProRule" id="PRU01049"/>
    </source>
</evidence>
<comment type="function">
    <text evidence="8 9 11">GTPase that plays an essential role in the late steps of ribosome biogenesis.</text>
</comment>
<dbReference type="Gene3D" id="3.30.300.20">
    <property type="match status" value="1"/>
</dbReference>
<dbReference type="PIRSF" id="PIRSF006485">
    <property type="entry name" value="GTP-binding_EngA"/>
    <property type="match status" value="1"/>
</dbReference>
<keyword evidence="6 9" id="KW-0342">GTP-binding</keyword>
<dbReference type="GO" id="GO:0005525">
    <property type="term" value="F:GTP binding"/>
    <property type="evidence" value="ECO:0007669"/>
    <property type="project" value="UniProtKB-UniRule"/>
</dbReference>
<feature type="domain" description="EngA-type G" evidence="12">
    <location>
        <begin position="177"/>
        <end position="352"/>
    </location>
</feature>
<feature type="binding site" evidence="9">
    <location>
        <begin position="57"/>
        <end position="61"/>
    </location>
    <ligand>
        <name>GTP</name>
        <dbReference type="ChEBI" id="CHEBI:37565"/>
        <label>1</label>
    </ligand>
</feature>
<dbReference type="HAMAP" id="MF_00195">
    <property type="entry name" value="GTPase_Der"/>
    <property type="match status" value="1"/>
</dbReference>
<dbReference type="InterPro" id="IPR031166">
    <property type="entry name" value="G_ENGA"/>
</dbReference>
<organism evidence="13 14">
    <name type="scientific">Alkaliphilus peptidifermentans DSM 18978</name>
    <dbReference type="NCBI Taxonomy" id="1120976"/>
    <lineage>
        <taxon>Bacteria</taxon>
        <taxon>Bacillati</taxon>
        <taxon>Bacillota</taxon>
        <taxon>Clostridia</taxon>
        <taxon>Peptostreptococcales</taxon>
        <taxon>Natronincolaceae</taxon>
        <taxon>Alkaliphilus</taxon>
    </lineage>
</organism>